<accession>A0ABR4KRD6</accession>
<gene>
    <name evidence="3" type="ORF">BJY01DRAFT_243496</name>
</gene>
<dbReference type="EMBL" id="JBFXLU010000013">
    <property type="protein sequence ID" value="KAL2854844.1"/>
    <property type="molecule type" value="Genomic_DNA"/>
</dbReference>
<dbReference type="Proteomes" id="UP001610446">
    <property type="component" value="Unassembled WGS sequence"/>
</dbReference>
<sequence length="447" mass="49982">MHSYLASIPLAPSLLGVAILICLGIYIRSSIRTRAQYNKFKHAYSTHPATTTYQNEKQRAPEPDSYPPIAPLSNFNWETTPPIAIRPFKPKYHLTMAISTLNPSELIPMDKTYKERLALRKSLLASHPGVVRALNTSRDTPERNARIREALCEWYAFILGEYLPSRYPSMFRLLPGEKSEEGTVLENSVTGVKACIDPEVVLRSLSIGGKDEDGSLLYLMDILSAYIDEDFLILFPNPSPSTASSDDGIPYTLQLYNTYYPAGFNPREKLGLPLANIHTPVPGYKEKLEKSMDRFFAKLEVGKFVLRANWSIMTPGARLFAAFGGLHDHSPEDFDAKKKGKGVGEGEGEGEGNKEAMEEETMDVEGFDGSDTFLRCERQTLHRLPKSKALVFAFHTYAYPIKDVRDEGLGEVMAVAIDGLKEGNVPGIHAYKRGMYWGEAVKKFLRS</sequence>
<proteinExistence type="predicted"/>
<organism evidence="3 4">
    <name type="scientific">Aspergillus pseudoustus</name>
    <dbReference type="NCBI Taxonomy" id="1810923"/>
    <lineage>
        <taxon>Eukaryota</taxon>
        <taxon>Fungi</taxon>
        <taxon>Dikarya</taxon>
        <taxon>Ascomycota</taxon>
        <taxon>Pezizomycotina</taxon>
        <taxon>Eurotiomycetes</taxon>
        <taxon>Eurotiomycetidae</taxon>
        <taxon>Eurotiales</taxon>
        <taxon>Aspergillaceae</taxon>
        <taxon>Aspergillus</taxon>
        <taxon>Aspergillus subgen. Nidulantes</taxon>
    </lineage>
</organism>
<evidence type="ECO:0000313" key="3">
    <source>
        <dbReference type="EMBL" id="KAL2854844.1"/>
    </source>
</evidence>
<dbReference type="InterPro" id="IPR021848">
    <property type="entry name" value="HODM_asu-like"/>
</dbReference>
<keyword evidence="2" id="KW-1133">Transmembrane helix</keyword>
<keyword evidence="2" id="KW-0812">Transmembrane</keyword>
<keyword evidence="4" id="KW-1185">Reference proteome</keyword>
<feature type="region of interest" description="Disordered" evidence="1">
    <location>
        <begin position="333"/>
        <end position="359"/>
    </location>
</feature>
<evidence type="ECO:0000256" key="1">
    <source>
        <dbReference type="SAM" id="MobiDB-lite"/>
    </source>
</evidence>
<name>A0ABR4KRD6_9EURO</name>
<protein>
    <recommendedName>
        <fullName evidence="5">HRQ family protein 2</fullName>
    </recommendedName>
</protein>
<comment type="caution">
    <text evidence="3">The sequence shown here is derived from an EMBL/GenBank/DDBJ whole genome shotgun (WGS) entry which is preliminary data.</text>
</comment>
<keyword evidence="2" id="KW-0472">Membrane</keyword>
<evidence type="ECO:0000313" key="4">
    <source>
        <dbReference type="Proteomes" id="UP001610446"/>
    </source>
</evidence>
<evidence type="ECO:0008006" key="5">
    <source>
        <dbReference type="Google" id="ProtNLM"/>
    </source>
</evidence>
<evidence type="ECO:0000256" key="2">
    <source>
        <dbReference type="SAM" id="Phobius"/>
    </source>
</evidence>
<reference evidence="3 4" key="1">
    <citation type="submission" date="2024-07" db="EMBL/GenBank/DDBJ databases">
        <title>Section-level genome sequencing and comparative genomics of Aspergillus sections Usti and Cavernicolus.</title>
        <authorList>
            <consortium name="Lawrence Berkeley National Laboratory"/>
            <person name="Nybo J.L."/>
            <person name="Vesth T.C."/>
            <person name="Theobald S."/>
            <person name="Frisvad J.C."/>
            <person name="Larsen T.O."/>
            <person name="Kjaerboelling I."/>
            <person name="Rothschild-Mancinelli K."/>
            <person name="Lyhne E.K."/>
            <person name="Kogle M.E."/>
            <person name="Barry K."/>
            <person name="Clum A."/>
            <person name="Na H."/>
            <person name="Ledsgaard L."/>
            <person name="Lin J."/>
            <person name="Lipzen A."/>
            <person name="Kuo A."/>
            <person name="Riley R."/>
            <person name="Mondo S."/>
            <person name="Labutti K."/>
            <person name="Haridas S."/>
            <person name="Pangalinan J."/>
            <person name="Salamov A.A."/>
            <person name="Simmons B.A."/>
            <person name="Magnuson J.K."/>
            <person name="Chen J."/>
            <person name="Drula E."/>
            <person name="Henrissat B."/>
            <person name="Wiebenga A."/>
            <person name="Lubbers R.J."/>
            <person name="Gomes A.C."/>
            <person name="Makela M.R."/>
            <person name="Stajich J."/>
            <person name="Grigoriev I.V."/>
            <person name="Mortensen U.H."/>
            <person name="De Vries R.P."/>
            <person name="Baker S.E."/>
            <person name="Andersen M.R."/>
        </authorList>
    </citation>
    <scope>NUCLEOTIDE SEQUENCE [LARGE SCALE GENOMIC DNA]</scope>
    <source>
        <strain evidence="3 4">CBS 123904</strain>
    </source>
</reference>
<feature type="transmembrane region" description="Helical" evidence="2">
    <location>
        <begin position="6"/>
        <end position="27"/>
    </location>
</feature>
<dbReference type="Pfam" id="PF11927">
    <property type="entry name" value="HODM_asu-like"/>
    <property type="match status" value="1"/>
</dbReference>